<name>A0A6I1MJJ5_9CLOT</name>
<gene>
    <name evidence="3" type="ORF">GBZ86_07270</name>
</gene>
<dbReference type="PANTHER" id="PTHR33392:SF6">
    <property type="entry name" value="POLYISOPRENYL-TEICHOIC ACID--PEPTIDOGLYCAN TEICHOIC ACID TRANSFERASE TAGU"/>
    <property type="match status" value="1"/>
</dbReference>
<keyword evidence="4" id="KW-1185">Reference proteome</keyword>
<evidence type="ECO:0000313" key="3">
    <source>
        <dbReference type="EMBL" id="MPQ43555.1"/>
    </source>
</evidence>
<comment type="caution">
    <text evidence="3">The sequence shown here is derived from an EMBL/GenBank/DDBJ whole genome shotgun (WGS) entry which is preliminary data.</text>
</comment>
<dbReference type="Proteomes" id="UP000430345">
    <property type="component" value="Unassembled WGS sequence"/>
</dbReference>
<protein>
    <submittedName>
        <fullName evidence="3">LytR family transcriptional regulator</fullName>
    </submittedName>
</protein>
<proteinExistence type="inferred from homology"/>
<dbReference type="EMBL" id="WHJC01000079">
    <property type="protein sequence ID" value="MPQ43555.1"/>
    <property type="molecule type" value="Genomic_DNA"/>
</dbReference>
<sequence length="302" mass="33674">MSKKKKILIFLLTFLIILSISIAGSLYYIKTTFAKVEQVPIKQEELAINKEVEEKFGDIKNIALFGVDAPDGKAGRSDAIMILTLDSEHNKMKVTSIMRDSYVNIDGHGMDKINHAYAFGGPELAIKTLNENFDLNIKDFVAVNFTSLPEIIDKIGGIEVELTSEEVPHVPGTHVGMNVLNGNQALAYSRIRYATGGDYKRTERQRIVLDKVFNKLKSTPISQYPSLINTFLPFVKTNMSASEMLGLTKDFSSVLSSGLQQERFPKDGQGTGQMINGVYYLTFNNDAVKSSIHNYIFEDVNK</sequence>
<feature type="domain" description="Cell envelope-related transcriptional attenuator" evidence="2">
    <location>
        <begin position="76"/>
        <end position="217"/>
    </location>
</feature>
<evidence type="ECO:0000256" key="1">
    <source>
        <dbReference type="ARBA" id="ARBA00006068"/>
    </source>
</evidence>
<evidence type="ECO:0000313" key="4">
    <source>
        <dbReference type="Proteomes" id="UP000430345"/>
    </source>
</evidence>
<dbReference type="InterPro" id="IPR004474">
    <property type="entry name" value="LytR_CpsA_psr"/>
</dbReference>
<dbReference type="InterPro" id="IPR050922">
    <property type="entry name" value="LytR/CpsA/Psr_CW_biosynth"/>
</dbReference>
<dbReference type="Pfam" id="PF03816">
    <property type="entry name" value="LytR_cpsA_psr"/>
    <property type="match status" value="1"/>
</dbReference>
<comment type="similarity">
    <text evidence="1">Belongs to the LytR/CpsA/Psr (LCP) family.</text>
</comment>
<dbReference type="Gene3D" id="3.40.630.190">
    <property type="entry name" value="LCP protein"/>
    <property type="match status" value="1"/>
</dbReference>
<reference evidence="3 4" key="1">
    <citation type="submission" date="2019-10" db="EMBL/GenBank/DDBJ databases">
        <title>The Genome Sequence of Clostridium tarantellae Isolated from Fish Brain.</title>
        <authorList>
            <person name="Bano L."/>
            <person name="Kiel M."/>
            <person name="Sales G."/>
            <person name="Doxey A.C."/>
            <person name="Mansfield M.J."/>
            <person name="Schiavone M."/>
            <person name="Rossetto O."/>
            <person name="Pirazzini M."/>
            <person name="Dobrindt U."/>
            <person name="Montecucco C."/>
        </authorList>
    </citation>
    <scope>NUCLEOTIDE SEQUENCE [LARGE SCALE GENOMIC DNA]</scope>
    <source>
        <strain evidence="3 4">DSM 3997</strain>
    </source>
</reference>
<dbReference type="NCBIfam" id="TIGR00350">
    <property type="entry name" value="lytR_cpsA_psr"/>
    <property type="match status" value="1"/>
</dbReference>
<dbReference type="AlphaFoldDB" id="A0A6I1MJJ5"/>
<evidence type="ECO:0000259" key="2">
    <source>
        <dbReference type="Pfam" id="PF03816"/>
    </source>
</evidence>
<accession>A0A6I1MJJ5</accession>
<dbReference type="PANTHER" id="PTHR33392">
    <property type="entry name" value="POLYISOPRENYL-TEICHOIC ACID--PEPTIDOGLYCAN TEICHOIC ACID TRANSFERASE TAGU"/>
    <property type="match status" value="1"/>
</dbReference>
<dbReference type="OrthoDB" id="9782542at2"/>
<organism evidence="3 4">
    <name type="scientific">Clostridium tarantellae</name>
    <dbReference type="NCBI Taxonomy" id="39493"/>
    <lineage>
        <taxon>Bacteria</taxon>
        <taxon>Bacillati</taxon>
        <taxon>Bacillota</taxon>
        <taxon>Clostridia</taxon>
        <taxon>Eubacteriales</taxon>
        <taxon>Clostridiaceae</taxon>
        <taxon>Clostridium</taxon>
    </lineage>
</organism>
<dbReference type="RefSeq" id="WP_152889183.1">
    <property type="nucleotide sequence ID" value="NZ_WHJC01000079.1"/>
</dbReference>